<evidence type="ECO:0000313" key="2">
    <source>
        <dbReference type="EMBL" id="KAH9307968.1"/>
    </source>
</evidence>
<feature type="domain" description="Retrotransposon gag" evidence="1">
    <location>
        <begin position="8"/>
        <end position="74"/>
    </location>
</feature>
<gene>
    <name evidence="2" type="ORF">KI387_035879</name>
</gene>
<protein>
    <recommendedName>
        <fullName evidence="1">Retrotransposon gag domain-containing protein</fullName>
    </recommendedName>
</protein>
<accession>A0AA38KJY4</accession>
<dbReference type="InterPro" id="IPR005162">
    <property type="entry name" value="Retrotrans_gag_dom"/>
</dbReference>
<feature type="non-terminal residue" evidence="2">
    <location>
        <position position="1"/>
    </location>
</feature>
<dbReference type="Pfam" id="PF03732">
    <property type="entry name" value="Retrotrans_gag"/>
    <property type="match status" value="1"/>
</dbReference>
<organism evidence="2 3">
    <name type="scientific">Taxus chinensis</name>
    <name type="common">Chinese yew</name>
    <name type="synonym">Taxus wallichiana var. chinensis</name>
    <dbReference type="NCBI Taxonomy" id="29808"/>
    <lineage>
        <taxon>Eukaryota</taxon>
        <taxon>Viridiplantae</taxon>
        <taxon>Streptophyta</taxon>
        <taxon>Embryophyta</taxon>
        <taxon>Tracheophyta</taxon>
        <taxon>Spermatophyta</taxon>
        <taxon>Pinopsida</taxon>
        <taxon>Pinidae</taxon>
        <taxon>Conifers II</taxon>
        <taxon>Cupressales</taxon>
        <taxon>Taxaceae</taxon>
        <taxon>Taxus</taxon>
    </lineage>
</organism>
<feature type="non-terminal residue" evidence="2">
    <location>
        <position position="104"/>
    </location>
</feature>
<evidence type="ECO:0000259" key="1">
    <source>
        <dbReference type="Pfam" id="PF03732"/>
    </source>
</evidence>
<proteinExistence type="predicted"/>
<dbReference type="EMBL" id="JAHRHJ020000007">
    <property type="protein sequence ID" value="KAH9307968.1"/>
    <property type="molecule type" value="Genomic_DNA"/>
</dbReference>
<name>A0AA38KJY4_TAXCH</name>
<sequence length="104" mass="12061">RQKNGLGVTWTVFTEELQLHYSSSVSDNYFSQLAKLRKTGSVKDYVHQFQNLSLRVENIPEENLNDLFLGGLKDHIEHEVRMFNPIKLSDSIIMARHAEEKILC</sequence>
<dbReference type="OMA" id="IIMARHA"/>
<dbReference type="Proteomes" id="UP000824469">
    <property type="component" value="Unassembled WGS sequence"/>
</dbReference>
<evidence type="ECO:0000313" key="3">
    <source>
        <dbReference type="Proteomes" id="UP000824469"/>
    </source>
</evidence>
<dbReference type="AlphaFoldDB" id="A0AA38KJY4"/>
<keyword evidence="3" id="KW-1185">Reference proteome</keyword>
<comment type="caution">
    <text evidence="2">The sequence shown here is derived from an EMBL/GenBank/DDBJ whole genome shotgun (WGS) entry which is preliminary data.</text>
</comment>
<reference evidence="2 3" key="1">
    <citation type="journal article" date="2021" name="Nat. Plants">
        <title>The Taxus genome provides insights into paclitaxel biosynthesis.</title>
        <authorList>
            <person name="Xiong X."/>
            <person name="Gou J."/>
            <person name="Liao Q."/>
            <person name="Li Y."/>
            <person name="Zhou Q."/>
            <person name="Bi G."/>
            <person name="Li C."/>
            <person name="Du R."/>
            <person name="Wang X."/>
            <person name="Sun T."/>
            <person name="Guo L."/>
            <person name="Liang H."/>
            <person name="Lu P."/>
            <person name="Wu Y."/>
            <person name="Zhang Z."/>
            <person name="Ro D.K."/>
            <person name="Shang Y."/>
            <person name="Huang S."/>
            <person name="Yan J."/>
        </authorList>
    </citation>
    <scope>NUCLEOTIDE SEQUENCE [LARGE SCALE GENOMIC DNA]</scope>
    <source>
        <strain evidence="2">Ta-2019</strain>
    </source>
</reference>